<evidence type="ECO:0000259" key="1">
    <source>
        <dbReference type="Pfam" id="PF01261"/>
    </source>
</evidence>
<comment type="caution">
    <text evidence="2">The sequence shown here is derived from an EMBL/GenBank/DDBJ whole genome shotgun (WGS) entry which is preliminary data.</text>
</comment>
<dbReference type="OrthoDB" id="9792261at2"/>
<sequence>MNCKKQFPFRVGTTSYIIPDEIIPNIEYLKDKVDDVELVLFESDEISNLPSERDIAKLFAIGERHDLTYSIHLPLDVYLCSSDSAIRERSVEKCRRVVELTEALQPSAYVMHAEAGQGMNVNDFSEEEKVAFADSFRVSLEGLFSAVSVQASEFCVETLNYPLQLLEKVISSFELSITLDIGHLELYGYSVQEHLVRYLPRARVMHMHGIKNGKDHNGLQHMRAETLSLVMQALHDNRDQARVFTMEIFSEDDFNASCAELMKYST</sequence>
<name>A0A317T911_9CHLB</name>
<dbReference type="GO" id="GO:0016853">
    <property type="term" value="F:isomerase activity"/>
    <property type="evidence" value="ECO:0007669"/>
    <property type="project" value="UniProtKB-KW"/>
</dbReference>
<dbReference type="RefSeq" id="WP_110022119.1">
    <property type="nucleotide sequence ID" value="NZ_PDNZ01000001.1"/>
</dbReference>
<dbReference type="InterPro" id="IPR036237">
    <property type="entry name" value="Xyl_isomerase-like_sf"/>
</dbReference>
<protein>
    <submittedName>
        <fullName evidence="2">Xylose isomerase</fullName>
    </submittedName>
</protein>
<dbReference type="NCBIfam" id="NF041277">
    <property type="entry name" value="coba_remo_CbiR"/>
    <property type="match status" value="1"/>
</dbReference>
<dbReference type="SUPFAM" id="SSF51658">
    <property type="entry name" value="Xylose isomerase-like"/>
    <property type="match status" value="1"/>
</dbReference>
<reference evidence="3" key="1">
    <citation type="submission" date="2017-10" db="EMBL/GenBank/DDBJ databases">
        <authorList>
            <person name="Gaisin V.A."/>
            <person name="Rysina M.S."/>
            <person name="Grouzdev D.S."/>
        </authorList>
    </citation>
    <scope>NUCLEOTIDE SEQUENCE [LARGE SCALE GENOMIC DNA]</scope>
    <source>
        <strain evidence="3">V1</strain>
    </source>
</reference>
<dbReference type="Gene3D" id="3.20.20.150">
    <property type="entry name" value="Divalent-metal-dependent TIM barrel enzymes"/>
    <property type="match status" value="1"/>
</dbReference>
<dbReference type="AlphaFoldDB" id="A0A317T911"/>
<keyword evidence="3" id="KW-1185">Reference proteome</keyword>
<gene>
    <name evidence="2" type="ORF">CR164_01380</name>
</gene>
<keyword evidence="2" id="KW-0413">Isomerase</keyword>
<dbReference type="Pfam" id="PF01261">
    <property type="entry name" value="AP_endonuc_2"/>
    <property type="match status" value="1"/>
</dbReference>
<evidence type="ECO:0000313" key="3">
    <source>
        <dbReference type="Proteomes" id="UP000246278"/>
    </source>
</evidence>
<feature type="domain" description="Xylose isomerase-like TIM barrel" evidence="1">
    <location>
        <begin position="34"/>
        <end position="250"/>
    </location>
</feature>
<dbReference type="Proteomes" id="UP000246278">
    <property type="component" value="Unassembled WGS sequence"/>
</dbReference>
<evidence type="ECO:0000313" key="2">
    <source>
        <dbReference type="EMBL" id="PWW83239.1"/>
    </source>
</evidence>
<organism evidence="2 3">
    <name type="scientific">Prosthecochloris marina</name>
    <dbReference type="NCBI Taxonomy" id="2017681"/>
    <lineage>
        <taxon>Bacteria</taxon>
        <taxon>Pseudomonadati</taxon>
        <taxon>Chlorobiota</taxon>
        <taxon>Chlorobiia</taxon>
        <taxon>Chlorobiales</taxon>
        <taxon>Chlorobiaceae</taxon>
        <taxon>Prosthecochloris</taxon>
    </lineage>
</organism>
<proteinExistence type="predicted"/>
<dbReference type="EMBL" id="PDNZ01000001">
    <property type="protein sequence ID" value="PWW83239.1"/>
    <property type="molecule type" value="Genomic_DNA"/>
</dbReference>
<dbReference type="InterPro" id="IPR013022">
    <property type="entry name" value="Xyl_isomerase-like_TIM-brl"/>
</dbReference>
<accession>A0A317T911</accession>